<evidence type="ECO:0000256" key="3">
    <source>
        <dbReference type="ARBA" id="ARBA00022722"/>
    </source>
</evidence>
<proteinExistence type="inferred from homology"/>
<dbReference type="Proteomes" id="UP000653056">
    <property type="component" value="Unassembled WGS sequence"/>
</dbReference>
<comment type="caution">
    <text evidence="10">The sequence shown here is derived from an EMBL/GenBank/DDBJ whole genome shotgun (WGS) entry which is preliminary data.</text>
</comment>
<reference evidence="11" key="1">
    <citation type="journal article" date="2019" name="Int. J. Syst. Evol. Microbiol.">
        <title>The Global Catalogue of Microorganisms (GCM) 10K type strain sequencing project: providing services to taxonomists for standard genome sequencing and annotation.</title>
        <authorList>
            <consortium name="The Broad Institute Genomics Platform"/>
            <consortium name="The Broad Institute Genome Sequencing Center for Infectious Disease"/>
            <person name="Wu L."/>
            <person name="Ma J."/>
        </authorList>
    </citation>
    <scope>NUCLEOTIDE SEQUENCE [LARGE SCALE GENOMIC DNA]</scope>
    <source>
        <strain evidence="11">KCTC 22228</strain>
    </source>
</reference>
<organism evidence="10 11">
    <name type="scientific">Litchfieldella qijiaojingensis</name>
    <dbReference type="NCBI Taxonomy" id="980347"/>
    <lineage>
        <taxon>Bacteria</taxon>
        <taxon>Pseudomonadati</taxon>
        <taxon>Pseudomonadota</taxon>
        <taxon>Gammaproteobacteria</taxon>
        <taxon>Oceanospirillales</taxon>
        <taxon>Halomonadaceae</taxon>
        <taxon>Litchfieldella</taxon>
    </lineage>
</organism>
<name>A0ABQ2Z9T3_9GAMM</name>
<dbReference type="HAMAP" id="MF_00265">
    <property type="entry name" value="VapC_Nob1"/>
    <property type="match status" value="1"/>
</dbReference>
<evidence type="ECO:0000256" key="4">
    <source>
        <dbReference type="ARBA" id="ARBA00022723"/>
    </source>
</evidence>
<keyword evidence="8" id="KW-0800">Toxin</keyword>
<comment type="function">
    <text evidence="8">Toxic component of a toxin-antitoxin (TA) system. An RNase.</text>
</comment>
<keyword evidence="5 8" id="KW-0378">Hydrolase</keyword>
<comment type="similarity">
    <text evidence="7 8">Belongs to the PINc/VapC protein family.</text>
</comment>
<feature type="binding site" evidence="8">
    <location>
        <position position="104"/>
    </location>
    <ligand>
        <name>Mg(2+)</name>
        <dbReference type="ChEBI" id="CHEBI:18420"/>
    </ligand>
</feature>
<dbReference type="InterPro" id="IPR050556">
    <property type="entry name" value="Type_II_TA_system_RNase"/>
</dbReference>
<dbReference type="SUPFAM" id="SSF88723">
    <property type="entry name" value="PIN domain-like"/>
    <property type="match status" value="1"/>
</dbReference>
<evidence type="ECO:0000259" key="9">
    <source>
        <dbReference type="Pfam" id="PF01850"/>
    </source>
</evidence>
<dbReference type="InterPro" id="IPR022907">
    <property type="entry name" value="VapC_family"/>
</dbReference>
<gene>
    <name evidence="8" type="primary">vapC</name>
    <name evidence="10" type="ORF">GCM10007160_41280</name>
</gene>
<sequence>MYLCDTNVVSELRKAASRRADPYLVSWASQVAPEYLFLSVITVLELELGILRKEREDAQQGKILRRWLVEKLLPAFEGRILPITVAVAQRCAALHVPDPKSERDALIAATAIEAGMMVVTRNIKDFEATGVSLINPWEHEAGN</sequence>
<evidence type="ECO:0000256" key="2">
    <source>
        <dbReference type="ARBA" id="ARBA00022649"/>
    </source>
</evidence>
<keyword evidence="4 8" id="KW-0479">Metal-binding</keyword>
<dbReference type="EC" id="3.1.-.-" evidence="8"/>
<evidence type="ECO:0000256" key="7">
    <source>
        <dbReference type="ARBA" id="ARBA00038093"/>
    </source>
</evidence>
<dbReference type="CDD" id="cd18746">
    <property type="entry name" value="PIN_VapC4-5_FitB-like"/>
    <property type="match status" value="1"/>
</dbReference>
<evidence type="ECO:0000313" key="10">
    <source>
        <dbReference type="EMBL" id="GGY09679.1"/>
    </source>
</evidence>
<evidence type="ECO:0000313" key="11">
    <source>
        <dbReference type="Proteomes" id="UP000653056"/>
    </source>
</evidence>
<dbReference type="EMBL" id="BMXS01000035">
    <property type="protein sequence ID" value="GGY09679.1"/>
    <property type="molecule type" value="Genomic_DNA"/>
</dbReference>
<comment type="cofactor">
    <cofactor evidence="1 8">
        <name>Mg(2+)</name>
        <dbReference type="ChEBI" id="CHEBI:18420"/>
    </cofactor>
</comment>
<keyword evidence="6 8" id="KW-0460">Magnesium</keyword>
<evidence type="ECO:0000256" key="8">
    <source>
        <dbReference type="HAMAP-Rule" id="MF_00265"/>
    </source>
</evidence>
<evidence type="ECO:0000256" key="1">
    <source>
        <dbReference type="ARBA" id="ARBA00001946"/>
    </source>
</evidence>
<keyword evidence="11" id="KW-1185">Reference proteome</keyword>
<dbReference type="Pfam" id="PF01850">
    <property type="entry name" value="PIN"/>
    <property type="match status" value="1"/>
</dbReference>
<dbReference type="PANTHER" id="PTHR33653">
    <property type="entry name" value="RIBONUCLEASE VAPC2"/>
    <property type="match status" value="1"/>
</dbReference>
<accession>A0ABQ2Z9T3</accession>
<evidence type="ECO:0000256" key="5">
    <source>
        <dbReference type="ARBA" id="ARBA00022801"/>
    </source>
</evidence>
<feature type="binding site" evidence="8">
    <location>
        <position position="5"/>
    </location>
    <ligand>
        <name>Mg(2+)</name>
        <dbReference type="ChEBI" id="CHEBI:18420"/>
    </ligand>
</feature>
<feature type="domain" description="PIN" evidence="9">
    <location>
        <begin position="2"/>
        <end position="127"/>
    </location>
</feature>
<dbReference type="InterPro" id="IPR002716">
    <property type="entry name" value="PIN_dom"/>
</dbReference>
<dbReference type="RefSeq" id="WP_189472641.1">
    <property type="nucleotide sequence ID" value="NZ_BMXS01000035.1"/>
</dbReference>
<protein>
    <recommendedName>
        <fullName evidence="8">Ribonuclease VapC</fullName>
        <shortName evidence="8">RNase VapC</shortName>
        <ecNumber evidence="8">3.1.-.-</ecNumber>
    </recommendedName>
    <alternativeName>
        <fullName evidence="8">Toxin VapC</fullName>
    </alternativeName>
</protein>
<keyword evidence="3 8" id="KW-0540">Nuclease</keyword>
<dbReference type="PANTHER" id="PTHR33653:SF1">
    <property type="entry name" value="RIBONUCLEASE VAPC2"/>
    <property type="match status" value="1"/>
</dbReference>
<dbReference type="InterPro" id="IPR029060">
    <property type="entry name" value="PIN-like_dom_sf"/>
</dbReference>
<evidence type="ECO:0000256" key="6">
    <source>
        <dbReference type="ARBA" id="ARBA00022842"/>
    </source>
</evidence>
<dbReference type="Gene3D" id="3.40.50.1010">
    <property type="entry name" value="5'-nuclease"/>
    <property type="match status" value="1"/>
</dbReference>
<keyword evidence="2 8" id="KW-1277">Toxin-antitoxin system</keyword>